<evidence type="ECO:0000313" key="1">
    <source>
        <dbReference type="EMBL" id="QCD92458.1"/>
    </source>
</evidence>
<dbReference type="Proteomes" id="UP000501690">
    <property type="component" value="Linkage Group LG5"/>
</dbReference>
<name>A0A4D6LVT5_VIGUN</name>
<gene>
    <name evidence="1" type="ORF">DEO72_LG5g522</name>
</gene>
<sequence length="55" mass="6503">MSSKRQRKCIPEASNKGKKKKVVKNVNQVRIVHRCESKYIVEVNNVLKDTHRKRI</sequence>
<accession>A0A4D6LVT5</accession>
<keyword evidence="2" id="KW-1185">Reference proteome</keyword>
<organism evidence="1 2">
    <name type="scientific">Vigna unguiculata</name>
    <name type="common">Cowpea</name>
    <dbReference type="NCBI Taxonomy" id="3917"/>
    <lineage>
        <taxon>Eukaryota</taxon>
        <taxon>Viridiplantae</taxon>
        <taxon>Streptophyta</taxon>
        <taxon>Embryophyta</taxon>
        <taxon>Tracheophyta</taxon>
        <taxon>Spermatophyta</taxon>
        <taxon>Magnoliopsida</taxon>
        <taxon>eudicotyledons</taxon>
        <taxon>Gunneridae</taxon>
        <taxon>Pentapetalae</taxon>
        <taxon>rosids</taxon>
        <taxon>fabids</taxon>
        <taxon>Fabales</taxon>
        <taxon>Fabaceae</taxon>
        <taxon>Papilionoideae</taxon>
        <taxon>50 kb inversion clade</taxon>
        <taxon>NPAAA clade</taxon>
        <taxon>indigoferoid/millettioid clade</taxon>
        <taxon>Phaseoleae</taxon>
        <taxon>Vigna</taxon>
    </lineage>
</organism>
<reference evidence="1 2" key="1">
    <citation type="submission" date="2019-04" db="EMBL/GenBank/DDBJ databases">
        <title>An improved genome assembly and genetic linkage map for asparagus bean, Vigna unguiculata ssp. sesquipedialis.</title>
        <authorList>
            <person name="Xia Q."/>
            <person name="Zhang R."/>
            <person name="Dong Y."/>
        </authorList>
    </citation>
    <scope>NUCLEOTIDE SEQUENCE [LARGE SCALE GENOMIC DNA]</scope>
    <source>
        <tissue evidence="1">Leaf</tissue>
    </source>
</reference>
<proteinExistence type="predicted"/>
<protein>
    <submittedName>
        <fullName evidence="1">Uncharacterized protein</fullName>
    </submittedName>
</protein>
<dbReference type="AlphaFoldDB" id="A0A4D6LVT5"/>
<dbReference type="EMBL" id="CP039349">
    <property type="protein sequence ID" value="QCD92458.1"/>
    <property type="molecule type" value="Genomic_DNA"/>
</dbReference>
<evidence type="ECO:0000313" key="2">
    <source>
        <dbReference type="Proteomes" id="UP000501690"/>
    </source>
</evidence>